<dbReference type="PROSITE" id="PS50943">
    <property type="entry name" value="HTH_CROC1"/>
    <property type="match status" value="1"/>
</dbReference>
<evidence type="ECO:0000313" key="8">
    <source>
        <dbReference type="Proteomes" id="UP000321548"/>
    </source>
</evidence>
<evidence type="ECO:0000313" key="7">
    <source>
        <dbReference type="EMBL" id="TXL67285.1"/>
    </source>
</evidence>
<keyword evidence="2" id="KW-0805">Transcription regulation</keyword>
<evidence type="ECO:0000256" key="2">
    <source>
        <dbReference type="ARBA" id="ARBA00023015"/>
    </source>
</evidence>
<dbReference type="InterPro" id="IPR018653">
    <property type="entry name" value="ScfR_C"/>
</dbReference>
<comment type="caution">
    <text evidence="7">The sequence shown here is derived from an EMBL/GenBank/DDBJ whole genome shotgun (WGS) entry which is preliminary data.</text>
</comment>
<dbReference type="GO" id="GO:0003677">
    <property type="term" value="F:DNA binding"/>
    <property type="evidence" value="ECO:0007669"/>
    <property type="project" value="UniProtKB-KW"/>
</dbReference>
<evidence type="ECO:0000256" key="5">
    <source>
        <dbReference type="SAM" id="MobiDB-lite"/>
    </source>
</evidence>
<feature type="domain" description="HTH cro/C1-type" evidence="6">
    <location>
        <begin position="35"/>
        <end position="89"/>
    </location>
</feature>
<gene>
    <name evidence="7" type="ORF">FHP08_06675</name>
</gene>
<evidence type="ECO:0000256" key="4">
    <source>
        <dbReference type="ARBA" id="ARBA00023163"/>
    </source>
</evidence>
<dbReference type="GO" id="GO:0003700">
    <property type="term" value="F:DNA-binding transcription factor activity"/>
    <property type="evidence" value="ECO:0007669"/>
    <property type="project" value="TreeGrafter"/>
</dbReference>
<dbReference type="OrthoDB" id="8527856at2"/>
<dbReference type="InterPro" id="IPR001387">
    <property type="entry name" value="Cro/C1-type_HTH"/>
</dbReference>
<dbReference type="Proteomes" id="UP000321548">
    <property type="component" value="Unassembled WGS sequence"/>
</dbReference>
<protein>
    <submittedName>
        <fullName evidence="7">Helix-turn-helix domain-containing protein</fullName>
    </submittedName>
</protein>
<dbReference type="Gene3D" id="1.10.260.40">
    <property type="entry name" value="lambda repressor-like DNA-binding domains"/>
    <property type="match status" value="1"/>
</dbReference>
<evidence type="ECO:0000259" key="6">
    <source>
        <dbReference type="PROSITE" id="PS50943"/>
    </source>
</evidence>
<dbReference type="Pfam" id="PF06114">
    <property type="entry name" value="Peptidase_M78"/>
    <property type="match status" value="1"/>
</dbReference>
<dbReference type="AlphaFoldDB" id="A0A5C8P108"/>
<dbReference type="PANTHER" id="PTHR46797:SF23">
    <property type="entry name" value="HTH-TYPE TRANSCRIPTIONAL REGULATOR SUTR"/>
    <property type="match status" value="1"/>
</dbReference>
<dbReference type="SMART" id="SM00530">
    <property type="entry name" value="HTH_XRE"/>
    <property type="match status" value="1"/>
</dbReference>
<proteinExistence type="inferred from homology"/>
<reference evidence="7 8" key="1">
    <citation type="submission" date="2019-06" db="EMBL/GenBank/DDBJ databases">
        <title>Quisquiliibacterium sp. nov., isolated from a maize field.</title>
        <authorList>
            <person name="Lin S.-Y."/>
            <person name="Tsai C.-F."/>
            <person name="Young C.-C."/>
        </authorList>
    </citation>
    <scope>NUCLEOTIDE SEQUENCE [LARGE SCALE GENOMIC DNA]</scope>
    <source>
        <strain evidence="7 8">CC-CFT501</strain>
    </source>
</reference>
<comment type="similarity">
    <text evidence="1">Belongs to the short-chain fatty acyl-CoA assimilation regulator (ScfR) family.</text>
</comment>
<accession>A0A5C8P108</accession>
<evidence type="ECO:0000256" key="3">
    <source>
        <dbReference type="ARBA" id="ARBA00023125"/>
    </source>
</evidence>
<dbReference type="GO" id="GO:0005829">
    <property type="term" value="C:cytosol"/>
    <property type="evidence" value="ECO:0007669"/>
    <property type="project" value="TreeGrafter"/>
</dbReference>
<evidence type="ECO:0000256" key="1">
    <source>
        <dbReference type="ARBA" id="ARBA00007227"/>
    </source>
</evidence>
<name>A0A5C8P108_9BURK</name>
<dbReference type="Pfam" id="PF09856">
    <property type="entry name" value="ScfRs"/>
    <property type="match status" value="1"/>
</dbReference>
<organism evidence="7 8">
    <name type="scientific">Zeimonas arvi</name>
    <dbReference type="NCBI Taxonomy" id="2498847"/>
    <lineage>
        <taxon>Bacteria</taxon>
        <taxon>Pseudomonadati</taxon>
        <taxon>Pseudomonadota</taxon>
        <taxon>Betaproteobacteria</taxon>
        <taxon>Burkholderiales</taxon>
        <taxon>Burkholderiaceae</taxon>
        <taxon>Zeimonas</taxon>
    </lineage>
</organism>
<keyword evidence="8" id="KW-1185">Reference proteome</keyword>
<dbReference type="InterPro" id="IPR010359">
    <property type="entry name" value="IrrE_HExxH"/>
</dbReference>
<dbReference type="Pfam" id="PF13560">
    <property type="entry name" value="HTH_31"/>
    <property type="match status" value="1"/>
</dbReference>
<keyword evidence="4" id="KW-0804">Transcription</keyword>
<dbReference type="CDD" id="cd00093">
    <property type="entry name" value="HTH_XRE"/>
    <property type="match status" value="1"/>
</dbReference>
<keyword evidence="3" id="KW-0238">DNA-binding</keyword>
<dbReference type="SUPFAM" id="SSF47413">
    <property type="entry name" value="lambda repressor-like DNA-binding domains"/>
    <property type="match status" value="1"/>
</dbReference>
<dbReference type="EMBL" id="VDUY01000002">
    <property type="protein sequence ID" value="TXL67285.1"/>
    <property type="molecule type" value="Genomic_DNA"/>
</dbReference>
<sequence length="548" mass="59010">MSTCQIPSMIDLAPQHPQDRPPGAAGRSPLIGARLRDQRKRLRLTQSGLAAQVGISPSYLNLIEGNRRSIGGALLKRLADALGLDVAELDGARERRLAGALDDVAGDPLLSDLRLAASATREIAARFPGWAEALVRLHRSCLDRGAAVAALSDRLNQDPFLGTAVHGMLTRVASIRSASEILDAVADLSDDERSRFVSIIAADSARLSGLAQALAAYFDRAHTETRSITPVEEVDDFLLERDNHFPALEQAAADFRAAAGITGDCRESTLVEYLQRTHSVTLASGSAATIAGSAPRMAVFDPVSRVLTLADEAPRSTRRFELARLATGLFHQGRAVSSEIESAENLSSEAARRRAQGALGAYLAAAALLPYGPFLEAAIRLRYDVEALSERFEASFEQVAHRLTTLRRPGVGGVPFGFMRIDPAGHVSKRLPLPRFVMPRHGTACPLWAVYQAFQAPGTVVRQFADFPAGERFLIVARTVEKPRPAFTMPRRLMSVALVCDALHADRTTYADGLDPASQAGATPVGASCRLCPRSTCPYREEDPIIDA</sequence>
<dbReference type="PANTHER" id="PTHR46797">
    <property type="entry name" value="HTH-TYPE TRANSCRIPTIONAL REGULATOR"/>
    <property type="match status" value="1"/>
</dbReference>
<dbReference type="InterPro" id="IPR050807">
    <property type="entry name" value="TransReg_Diox_bact_type"/>
</dbReference>
<feature type="region of interest" description="Disordered" evidence="5">
    <location>
        <begin position="1"/>
        <end position="29"/>
    </location>
</feature>
<dbReference type="InterPro" id="IPR010982">
    <property type="entry name" value="Lambda_DNA-bd_dom_sf"/>
</dbReference>